<dbReference type="EMBL" id="LAZR01008281">
    <property type="protein sequence ID" value="KKM79818.1"/>
    <property type="molecule type" value="Genomic_DNA"/>
</dbReference>
<accession>A0A0F9KCY6</accession>
<gene>
    <name evidence="1" type="ORF">LCGC14_1346030</name>
</gene>
<proteinExistence type="predicted"/>
<dbReference type="AlphaFoldDB" id="A0A0F9KCY6"/>
<feature type="non-terminal residue" evidence="1">
    <location>
        <position position="1"/>
    </location>
</feature>
<comment type="caution">
    <text evidence="1">The sequence shown here is derived from an EMBL/GenBank/DDBJ whole genome shotgun (WGS) entry which is preliminary data.</text>
</comment>
<name>A0A0F9KCY6_9ZZZZ</name>
<sequence>DELEFNLAEARVIARAINKRVM</sequence>
<protein>
    <submittedName>
        <fullName evidence="1">Uncharacterized protein</fullName>
    </submittedName>
</protein>
<organism evidence="1">
    <name type="scientific">marine sediment metagenome</name>
    <dbReference type="NCBI Taxonomy" id="412755"/>
    <lineage>
        <taxon>unclassified sequences</taxon>
        <taxon>metagenomes</taxon>
        <taxon>ecological metagenomes</taxon>
    </lineage>
</organism>
<evidence type="ECO:0000313" key="1">
    <source>
        <dbReference type="EMBL" id="KKM79818.1"/>
    </source>
</evidence>
<reference evidence="1" key="1">
    <citation type="journal article" date="2015" name="Nature">
        <title>Complex archaea that bridge the gap between prokaryotes and eukaryotes.</title>
        <authorList>
            <person name="Spang A."/>
            <person name="Saw J.H."/>
            <person name="Jorgensen S.L."/>
            <person name="Zaremba-Niedzwiedzka K."/>
            <person name="Martijn J."/>
            <person name="Lind A.E."/>
            <person name="van Eijk R."/>
            <person name="Schleper C."/>
            <person name="Guy L."/>
            <person name="Ettema T.J."/>
        </authorList>
    </citation>
    <scope>NUCLEOTIDE SEQUENCE</scope>
</reference>